<feature type="transmembrane region" description="Helical" evidence="1">
    <location>
        <begin position="58"/>
        <end position="82"/>
    </location>
</feature>
<dbReference type="SUPFAM" id="SSF52540">
    <property type="entry name" value="P-loop containing nucleoside triphosphate hydrolases"/>
    <property type="match status" value="1"/>
</dbReference>
<dbReference type="Gene3D" id="3.40.50.300">
    <property type="entry name" value="P-loop containing nucleotide triphosphate hydrolases"/>
    <property type="match status" value="1"/>
</dbReference>
<keyword evidence="1" id="KW-1133">Transmembrane helix</keyword>
<keyword evidence="3" id="KW-0808">Transferase</keyword>
<proteinExistence type="predicted"/>
<dbReference type="Proteomes" id="UP000255091">
    <property type="component" value="Unassembled WGS sequence"/>
</dbReference>
<reference evidence="3 4" key="1">
    <citation type="submission" date="2018-06" db="EMBL/GenBank/DDBJ databases">
        <authorList>
            <consortium name="Pathogen Informatics"/>
            <person name="Doyle S."/>
        </authorList>
    </citation>
    <scope>NUCLEOTIDE SEQUENCE [LARGE SCALE GENOMIC DNA]</scope>
    <source>
        <strain evidence="3 4">NCTC6133</strain>
    </source>
</reference>
<keyword evidence="1" id="KW-0472">Membrane</keyword>
<feature type="domain" description="Deoxynucleoside kinase" evidence="2">
    <location>
        <begin position="1"/>
        <end position="72"/>
    </location>
</feature>
<keyword evidence="1" id="KW-0812">Transmembrane</keyword>
<evidence type="ECO:0000313" key="4">
    <source>
        <dbReference type="Proteomes" id="UP000255091"/>
    </source>
</evidence>
<dbReference type="EC" id="2.7.1.74" evidence="3"/>
<gene>
    <name evidence="3" type="primary">dck_1</name>
    <name evidence="3" type="ORF">NCTC6133_00657</name>
</gene>
<dbReference type="GO" id="GO:0004137">
    <property type="term" value="F:deoxycytidine kinase activity"/>
    <property type="evidence" value="ECO:0007669"/>
    <property type="project" value="UniProtKB-EC"/>
</dbReference>
<organism evidence="3 4">
    <name type="scientific">Staphylococcus aureus</name>
    <dbReference type="NCBI Taxonomy" id="1280"/>
    <lineage>
        <taxon>Bacteria</taxon>
        <taxon>Bacillati</taxon>
        <taxon>Bacillota</taxon>
        <taxon>Bacilli</taxon>
        <taxon>Bacillales</taxon>
        <taxon>Staphylococcaceae</taxon>
        <taxon>Staphylococcus</taxon>
    </lineage>
</organism>
<keyword evidence="3" id="KW-0418">Kinase</keyword>
<sequence>MHEEEGTMSKEDFKTYSDLFNAMVMTPYFPKPDVMIYLECNYDEVIDRIIERGREMEIILILNIGKSYLNVMTIGLTALMHVQLYVSTLMNMIYTKILIL</sequence>
<dbReference type="InterPro" id="IPR027417">
    <property type="entry name" value="P-loop_NTPase"/>
</dbReference>
<accession>A0A380DKH5</accession>
<evidence type="ECO:0000259" key="2">
    <source>
        <dbReference type="Pfam" id="PF01712"/>
    </source>
</evidence>
<dbReference type="Pfam" id="PF01712">
    <property type="entry name" value="dNK"/>
    <property type="match status" value="1"/>
</dbReference>
<dbReference type="EMBL" id="UHAP01000001">
    <property type="protein sequence ID" value="SUK33646.1"/>
    <property type="molecule type" value="Genomic_DNA"/>
</dbReference>
<evidence type="ECO:0000313" key="3">
    <source>
        <dbReference type="EMBL" id="SUK33646.1"/>
    </source>
</evidence>
<dbReference type="AlphaFoldDB" id="A0A380DKH5"/>
<protein>
    <submittedName>
        <fullName evidence="3">Deoxypurine kinase</fullName>
        <ecNumber evidence="3">2.7.1.74</ecNumber>
    </submittedName>
</protein>
<evidence type="ECO:0000256" key="1">
    <source>
        <dbReference type="SAM" id="Phobius"/>
    </source>
</evidence>
<dbReference type="InterPro" id="IPR031314">
    <property type="entry name" value="DNK_dom"/>
</dbReference>
<name>A0A380DKH5_STAAU</name>